<dbReference type="FunFam" id="3.40.50.720:FF:000049">
    <property type="entry name" value="Alanine dehydrogenase"/>
    <property type="match status" value="1"/>
</dbReference>
<evidence type="ECO:0000259" key="9">
    <source>
        <dbReference type="SMART" id="SM01002"/>
    </source>
</evidence>
<dbReference type="STRING" id="502025.Hoch_5339"/>
<feature type="binding site" evidence="8">
    <location>
        <begin position="239"/>
        <end position="240"/>
    </location>
    <ligand>
        <name>NAD(+)</name>
        <dbReference type="ChEBI" id="CHEBI:57540"/>
    </ligand>
</feature>
<dbReference type="Pfam" id="PF01262">
    <property type="entry name" value="AlaDh_PNT_C"/>
    <property type="match status" value="1"/>
</dbReference>
<dbReference type="HOGENOM" id="CLU_003376_3_0_7"/>
<keyword evidence="12" id="KW-1185">Reference proteome</keyword>
<feature type="binding site" evidence="7">
    <location>
        <position position="75"/>
    </location>
    <ligand>
        <name>substrate</name>
    </ligand>
</feature>
<dbReference type="AlphaFoldDB" id="D0LYF7"/>
<comment type="similarity">
    <text evidence="1 5">Belongs to the AlaDH/PNT family.</text>
</comment>
<accession>D0LYF7</accession>
<reference evidence="11 12" key="1">
    <citation type="journal article" date="2010" name="Stand. Genomic Sci.">
        <title>Complete genome sequence of Haliangium ochraceum type strain (SMP-2).</title>
        <authorList>
            <consortium name="US DOE Joint Genome Institute (JGI-PGF)"/>
            <person name="Ivanova N."/>
            <person name="Daum C."/>
            <person name="Lang E."/>
            <person name="Abt B."/>
            <person name="Kopitz M."/>
            <person name="Saunders E."/>
            <person name="Lapidus A."/>
            <person name="Lucas S."/>
            <person name="Glavina Del Rio T."/>
            <person name="Nolan M."/>
            <person name="Tice H."/>
            <person name="Copeland A."/>
            <person name="Cheng J.F."/>
            <person name="Chen F."/>
            <person name="Bruce D."/>
            <person name="Goodwin L."/>
            <person name="Pitluck S."/>
            <person name="Mavromatis K."/>
            <person name="Pati A."/>
            <person name="Mikhailova N."/>
            <person name="Chen A."/>
            <person name="Palaniappan K."/>
            <person name="Land M."/>
            <person name="Hauser L."/>
            <person name="Chang Y.J."/>
            <person name="Jeffries C.D."/>
            <person name="Detter J.C."/>
            <person name="Brettin T."/>
            <person name="Rohde M."/>
            <person name="Goker M."/>
            <person name="Bristow J."/>
            <person name="Markowitz V."/>
            <person name="Eisen J.A."/>
            <person name="Hugenholtz P."/>
            <person name="Kyrpides N.C."/>
            <person name="Klenk H.P."/>
        </authorList>
    </citation>
    <scope>NUCLEOTIDE SEQUENCE [LARGE SCALE GENOMIC DNA]</scope>
    <source>
        <strain evidence="12">DSM 14365 / CIP 107738 / JCM 11303 / AJ 13395 / SMP-2</strain>
    </source>
</reference>
<dbReference type="InterPro" id="IPR007698">
    <property type="entry name" value="AlaDH/PNT_NAD(H)-bd"/>
</dbReference>
<dbReference type="InterPro" id="IPR008143">
    <property type="entry name" value="Ala_DH/PNT_CS2"/>
</dbReference>
<dbReference type="Proteomes" id="UP000001880">
    <property type="component" value="Chromosome"/>
</dbReference>
<dbReference type="InterPro" id="IPR036291">
    <property type="entry name" value="NAD(P)-bd_dom_sf"/>
</dbReference>
<dbReference type="EC" id="1.4.1.1" evidence="2 5"/>
<feature type="binding site" evidence="8">
    <location>
        <begin position="267"/>
        <end position="270"/>
    </location>
    <ligand>
        <name>NAD(+)</name>
        <dbReference type="ChEBI" id="CHEBI:57540"/>
    </ligand>
</feature>
<evidence type="ECO:0000256" key="3">
    <source>
        <dbReference type="ARBA" id="ARBA00023002"/>
    </source>
</evidence>
<name>D0LYF7_HALO1</name>
<keyword evidence="3 5" id="KW-0560">Oxidoreductase</keyword>
<dbReference type="InterPro" id="IPR008141">
    <property type="entry name" value="Ala_DH"/>
</dbReference>
<keyword evidence="4 5" id="KW-0520">NAD</keyword>
<dbReference type="PANTHER" id="PTHR42795">
    <property type="entry name" value="ALANINE DEHYDROGENASE"/>
    <property type="match status" value="1"/>
</dbReference>
<evidence type="ECO:0000256" key="4">
    <source>
        <dbReference type="ARBA" id="ARBA00023027"/>
    </source>
</evidence>
<feature type="binding site" evidence="8">
    <location>
        <begin position="298"/>
        <end position="301"/>
    </location>
    <ligand>
        <name>NAD(+)</name>
        <dbReference type="ChEBI" id="CHEBI:57540"/>
    </ligand>
</feature>
<feature type="active site" description="Proton donor/acceptor" evidence="6">
    <location>
        <position position="270"/>
    </location>
</feature>
<feature type="binding site" evidence="8">
    <location>
        <position position="220"/>
    </location>
    <ligand>
        <name>NAD(+)</name>
        <dbReference type="ChEBI" id="CHEBI:57540"/>
    </ligand>
</feature>
<feature type="domain" description="Alanine dehydrogenase/pyridine nucleotide transhydrogenase N-terminal" evidence="10">
    <location>
        <begin position="4"/>
        <end position="137"/>
    </location>
</feature>
<dbReference type="GO" id="GO:0000166">
    <property type="term" value="F:nucleotide binding"/>
    <property type="evidence" value="ECO:0007669"/>
    <property type="project" value="UniProtKB-KW"/>
</dbReference>
<evidence type="ECO:0000259" key="10">
    <source>
        <dbReference type="SMART" id="SM01003"/>
    </source>
</evidence>
<evidence type="ECO:0000256" key="2">
    <source>
        <dbReference type="ARBA" id="ARBA00012897"/>
    </source>
</evidence>
<feature type="binding site" evidence="8">
    <location>
        <position position="198"/>
    </location>
    <ligand>
        <name>NAD(+)</name>
        <dbReference type="ChEBI" id="CHEBI:57540"/>
    </ligand>
</feature>
<protein>
    <recommendedName>
        <fullName evidence="2 5">Alanine dehydrogenase</fullName>
        <ecNumber evidence="2 5">1.4.1.1</ecNumber>
    </recommendedName>
</protein>
<evidence type="ECO:0000256" key="8">
    <source>
        <dbReference type="PIRSR" id="PIRSR000183-3"/>
    </source>
</evidence>
<evidence type="ECO:0000256" key="6">
    <source>
        <dbReference type="PIRSR" id="PIRSR000183-1"/>
    </source>
</evidence>
<dbReference type="PROSITE" id="PS00837">
    <property type="entry name" value="ALADH_PNT_2"/>
    <property type="match status" value="1"/>
</dbReference>
<evidence type="ECO:0000256" key="7">
    <source>
        <dbReference type="PIRSR" id="PIRSR000183-2"/>
    </source>
</evidence>
<evidence type="ECO:0000256" key="1">
    <source>
        <dbReference type="ARBA" id="ARBA00005689"/>
    </source>
</evidence>
<evidence type="ECO:0000256" key="5">
    <source>
        <dbReference type="PIRNR" id="PIRNR000183"/>
    </source>
</evidence>
<sequence length="369" mass="38803">MRVGVPTEIKSHESRVGLTPAGAKILTSAGHSVVIERSAGEGSGIQDEEFVQAGATILDTADEVWATAEMIVKVKEPIEPEFPRMREGQLLFTYLHLAAAQELGMQLIKRGVNSVAYETIEPRPGSLPLLTPMSAVAGRMSVQAGAVALEKARGGKGILLGGVPGVKRGHVTVIGGGVVGANAVRIAVGLGAHVTVLDLNPHTLAYLDDIYEGRIETLHSDPHTLEASVVQADLVIGAVLVAGARAPRLVTESMLKRMEPGSVVVDVSVDQGGCFETTRPTTHDNPTYQVHDVVHYCVANMPGAVPRTSTFALTNATIAYVLKLANQGLEAAAARDPALVKGINTYRGTVPHPAVAEALGVEHKEFTHS</sequence>
<evidence type="ECO:0000313" key="12">
    <source>
        <dbReference type="Proteomes" id="UP000001880"/>
    </source>
</evidence>
<proteinExistence type="inferred from homology"/>
<evidence type="ECO:0000313" key="11">
    <source>
        <dbReference type="EMBL" id="ACY17823.1"/>
    </source>
</evidence>
<feature type="active site" description="Proton donor/acceptor" evidence="6">
    <location>
        <position position="96"/>
    </location>
</feature>
<comment type="catalytic activity">
    <reaction evidence="5">
        <text>L-alanine + NAD(+) + H2O = pyruvate + NH4(+) + NADH + H(+)</text>
        <dbReference type="Rhea" id="RHEA:18405"/>
        <dbReference type="ChEBI" id="CHEBI:15361"/>
        <dbReference type="ChEBI" id="CHEBI:15377"/>
        <dbReference type="ChEBI" id="CHEBI:15378"/>
        <dbReference type="ChEBI" id="CHEBI:28938"/>
        <dbReference type="ChEBI" id="CHEBI:57540"/>
        <dbReference type="ChEBI" id="CHEBI:57945"/>
        <dbReference type="ChEBI" id="CHEBI:57972"/>
        <dbReference type="EC" id="1.4.1.1"/>
    </reaction>
</comment>
<dbReference type="SUPFAM" id="SSF52283">
    <property type="entry name" value="Formate/glycerate dehydrogenase catalytic domain-like"/>
    <property type="match status" value="1"/>
</dbReference>
<dbReference type="Pfam" id="PF05222">
    <property type="entry name" value="AlaDh_PNT_N"/>
    <property type="match status" value="1"/>
</dbReference>
<dbReference type="GO" id="GO:0005886">
    <property type="term" value="C:plasma membrane"/>
    <property type="evidence" value="ECO:0007669"/>
    <property type="project" value="TreeGrafter"/>
</dbReference>
<dbReference type="InterPro" id="IPR007886">
    <property type="entry name" value="AlaDH/PNT_N"/>
</dbReference>
<dbReference type="SMART" id="SM01003">
    <property type="entry name" value="AlaDh_PNT_N"/>
    <property type="match status" value="1"/>
</dbReference>
<dbReference type="EMBL" id="CP001804">
    <property type="protein sequence ID" value="ACY17823.1"/>
    <property type="molecule type" value="Genomic_DNA"/>
</dbReference>
<dbReference type="SUPFAM" id="SSF51735">
    <property type="entry name" value="NAD(P)-binding Rossmann-fold domains"/>
    <property type="match status" value="1"/>
</dbReference>
<gene>
    <name evidence="11" type="ordered locus">Hoch_5339</name>
</gene>
<dbReference type="CDD" id="cd05305">
    <property type="entry name" value="L-AlaDH"/>
    <property type="match status" value="1"/>
</dbReference>
<feature type="binding site" evidence="7">
    <location>
        <position position="15"/>
    </location>
    <ligand>
        <name>substrate</name>
    </ligand>
</feature>
<dbReference type="RefSeq" id="WP_012830415.1">
    <property type="nucleotide sequence ID" value="NC_013440.1"/>
</dbReference>
<organism evidence="11 12">
    <name type="scientific">Haliangium ochraceum (strain DSM 14365 / JCM 11303 / SMP-2)</name>
    <dbReference type="NCBI Taxonomy" id="502025"/>
    <lineage>
        <taxon>Bacteria</taxon>
        <taxon>Pseudomonadati</taxon>
        <taxon>Myxococcota</taxon>
        <taxon>Polyangia</taxon>
        <taxon>Haliangiales</taxon>
        <taxon>Kofleriaceae</taxon>
        <taxon>Haliangium</taxon>
    </lineage>
</organism>
<dbReference type="GO" id="GO:0000286">
    <property type="term" value="F:alanine dehydrogenase activity"/>
    <property type="evidence" value="ECO:0007669"/>
    <property type="project" value="UniProtKB-UniRule"/>
</dbReference>
<dbReference type="NCBIfam" id="TIGR00518">
    <property type="entry name" value="alaDH"/>
    <property type="match status" value="1"/>
</dbReference>
<feature type="binding site" evidence="8">
    <location>
        <position position="134"/>
    </location>
    <ligand>
        <name>NAD(+)</name>
        <dbReference type="ChEBI" id="CHEBI:57540"/>
    </ligand>
</feature>
<dbReference type="PIRSF" id="PIRSF000183">
    <property type="entry name" value="Alanine_dh"/>
    <property type="match status" value="1"/>
</dbReference>
<keyword evidence="8" id="KW-0547">Nucleotide-binding</keyword>
<dbReference type="GO" id="GO:0042853">
    <property type="term" value="P:L-alanine catabolic process"/>
    <property type="evidence" value="ECO:0007669"/>
    <property type="project" value="InterPro"/>
</dbReference>
<dbReference type="SMART" id="SM01002">
    <property type="entry name" value="AlaDh_PNT_C"/>
    <property type="match status" value="1"/>
</dbReference>
<feature type="binding site" evidence="8">
    <location>
        <position position="279"/>
    </location>
    <ligand>
        <name>NAD(+)</name>
        <dbReference type="ChEBI" id="CHEBI:57540"/>
    </ligand>
</feature>
<dbReference type="OrthoDB" id="9804592at2"/>
<dbReference type="KEGG" id="hoh:Hoch_5339"/>
<dbReference type="PANTHER" id="PTHR42795:SF1">
    <property type="entry name" value="ALANINE DEHYDROGENASE"/>
    <property type="match status" value="1"/>
</dbReference>
<dbReference type="eggNOG" id="COG0686">
    <property type="taxonomic scope" value="Bacteria"/>
</dbReference>
<feature type="domain" description="Alanine dehydrogenase/pyridine nucleotide transhydrogenase NAD(H)-binding" evidence="9">
    <location>
        <begin position="149"/>
        <end position="297"/>
    </location>
</feature>
<dbReference type="Gene3D" id="3.40.50.720">
    <property type="entry name" value="NAD(P)-binding Rossmann-like Domain"/>
    <property type="match status" value="2"/>
</dbReference>